<keyword evidence="9" id="KW-0325">Glycoprotein</keyword>
<dbReference type="SUPFAM" id="SSF56112">
    <property type="entry name" value="Protein kinase-like (PK-like)"/>
    <property type="match status" value="1"/>
</dbReference>
<keyword evidence="8 14" id="KW-0675">Receptor</keyword>
<dbReference type="Proteomes" id="UP001180020">
    <property type="component" value="Unassembled WGS sequence"/>
</dbReference>
<reference evidence="14" key="1">
    <citation type="journal article" date="2023" name="Nat. Commun.">
        <title>Diploid and tetraploid genomes of Acorus and the evolution of monocots.</title>
        <authorList>
            <person name="Ma L."/>
            <person name="Liu K.W."/>
            <person name="Li Z."/>
            <person name="Hsiao Y.Y."/>
            <person name="Qi Y."/>
            <person name="Fu T."/>
            <person name="Tang G.D."/>
            <person name="Zhang D."/>
            <person name="Sun W.H."/>
            <person name="Liu D.K."/>
            <person name="Li Y."/>
            <person name="Chen G.Z."/>
            <person name="Liu X.D."/>
            <person name="Liao X.Y."/>
            <person name="Jiang Y.T."/>
            <person name="Yu X."/>
            <person name="Hao Y."/>
            <person name="Huang J."/>
            <person name="Zhao X.W."/>
            <person name="Ke S."/>
            <person name="Chen Y.Y."/>
            <person name="Wu W.L."/>
            <person name="Hsu J.L."/>
            <person name="Lin Y.F."/>
            <person name="Huang M.D."/>
            <person name="Li C.Y."/>
            <person name="Huang L."/>
            <person name="Wang Z.W."/>
            <person name="Zhao X."/>
            <person name="Zhong W.Y."/>
            <person name="Peng D.H."/>
            <person name="Ahmad S."/>
            <person name="Lan S."/>
            <person name="Zhang J.S."/>
            <person name="Tsai W.C."/>
            <person name="Van de Peer Y."/>
            <person name="Liu Z.J."/>
        </authorList>
    </citation>
    <scope>NUCLEOTIDE SEQUENCE</scope>
    <source>
        <strain evidence="14">CP</strain>
    </source>
</reference>
<dbReference type="Gene3D" id="3.30.200.20">
    <property type="entry name" value="Phosphorylase Kinase, domain 1"/>
    <property type="match status" value="1"/>
</dbReference>
<keyword evidence="2" id="KW-0808">Transferase</keyword>
<keyword evidence="4" id="KW-0677">Repeat</keyword>
<feature type="domain" description="Gnk2-homologous" evidence="13">
    <location>
        <begin position="136"/>
        <end position="235"/>
    </location>
</feature>
<dbReference type="InterPro" id="IPR002902">
    <property type="entry name" value="GNK2"/>
</dbReference>
<proteinExistence type="predicted"/>
<dbReference type="Pfam" id="PF07714">
    <property type="entry name" value="PK_Tyr_Ser-Thr"/>
    <property type="match status" value="1"/>
</dbReference>
<evidence type="ECO:0000256" key="6">
    <source>
        <dbReference type="ARBA" id="ARBA00022777"/>
    </source>
</evidence>
<keyword evidence="15" id="KW-1185">Reference proteome</keyword>
<dbReference type="PANTHER" id="PTHR47973">
    <property type="entry name" value="CYSTEINE-RICH RECEPTOR-LIKE PROTEIN KINASE 3"/>
    <property type="match status" value="1"/>
</dbReference>
<evidence type="ECO:0000256" key="5">
    <source>
        <dbReference type="ARBA" id="ARBA00022741"/>
    </source>
</evidence>
<dbReference type="FunFam" id="3.30.200.20:FF:001208">
    <property type="entry name" value="Putative DUF26-domain receptor-like protein kinase family protein"/>
    <property type="match status" value="1"/>
</dbReference>
<evidence type="ECO:0000313" key="15">
    <source>
        <dbReference type="Proteomes" id="UP001180020"/>
    </source>
</evidence>
<dbReference type="PROSITE" id="PS50011">
    <property type="entry name" value="PROTEIN_KINASE_DOM"/>
    <property type="match status" value="1"/>
</dbReference>
<evidence type="ECO:0000259" key="13">
    <source>
        <dbReference type="PROSITE" id="PS51473"/>
    </source>
</evidence>
<dbReference type="PROSITE" id="PS00108">
    <property type="entry name" value="PROTEIN_KINASE_ST"/>
    <property type="match status" value="1"/>
</dbReference>
<dbReference type="Gene3D" id="3.30.430.20">
    <property type="entry name" value="Gnk2 domain, C-X8-C-X2-C motif"/>
    <property type="match status" value="2"/>
</dbReference>
<keyword evidence="5 10" id="KW-0547">Nucleotide-binding</keyword>
<dbReference type="PROSITE" id="PS00107">
    <property type="entry name" value="PROTEIN_KINASE_ATP"/>
    <property type="match status" value="1"/>
</dbReference>
<evidence type="ECO:0000256" key="4">
    <source>
        <dbReference type="ARBA" id="ARBA00022737"/>
    </source>
</evidence>
<evidence type="ECO:0000256" key="8">
    <source>
        <dbReference type="ARBA" id="ARBA00023170"/>
    </source>
</evidence>
<dbReference type="CDD" id="cd14066">
    <property type="entry name" value="STKc_IRAK"/>
    <property type="match status" value="1"/>
</dbReference>
<accession>A0AAV9DST5</accession>
<dbReference type="InterPro" id="IPR008271">
    <property type="entry name" value="Ser/Thr_kinase_AS"/>
</dbReference>
<dbReference type="InterPro" id="IPR001245">
    <property type="entry name" value="Ser-Thr/Tyr_kinase_cat_dom"/>
</dbReference>
<dbReference type="PROSITE" id="PS51473">
    <property type="entry name" value="GNK2"/>
    <property type="match status" value="2"/>
</dbReference>
<dbReference type="InterPro" id="IPR052059">
    <property type="entry name" value="CR_Ser/Thr_kinase"/>
</dbReference>
<dbReference type="CDD" id="cd23509">
    <property type="entry name" value="Gnk2-like"/>
    <property type="match status" value="2"/>
</dbReference>
<dbReference type="GO" id="GO:0004674">
    <property type="term" value="F:protein serine/threonine kinase activity"/>
    <property type="evidence" value="ECO:0007669"/>
    <property type="project" value="UniProtKB-KW"/>
</dbReference>
<feature type="signal peptide" evidence="11">
    <location>
        <begin position="1"/>
        <end position="24"/>
    </location>
</feature>
<dbReference type="Gene3D" id="1.10.510.10">
    <property type="entry name" value="Transferase(Phosphotransferase) domain 1"/>
    <property type="match status" value="1"/>
</dbReference>
<feature type="domain" description="Gnk2-homologous" evidence="13">
    <location>
        <begin position="29"/>
        <end position="131"/>
    </location>
</feature>
<keyword evidence="3 11" id="KW-0732">Signal</keyword>
<comment type="caution">
    <text evidence="14">The sequence shown here is derived from an EMBL/GenBank/DDBJ whole genome shotgun (WGS) entry which is preliminary data.</text>
</comment>
<keyword evidence="7 10" id="KW-0067">ATP-binding</keyword>
<evidence type="ECO:0000256" key="11">
    <source>
        <dbReference type="SAM" id="SignalP"/>
    </source>
</evidence>
<dbReference type="FunFam" id="1.10.510.10:FF:000336">
    <property type="entry name" value="Cysteine-rich receptor-like protein kinase 2"/>
    <property type="match status" value="1"/>
</dbReference>
<protein>
    <submittedName>
        <fullName evidence="14">Cysteine-rich receptor-like protein kinase 2</fullName>
    </submittedName>
</protein>
<feature type="chain" id="PRO_5043485469" evidence="11">
    <location>
        <begin position="25"/>
        <end position="636"/>
    </location>
</feature>
<name>A0AAV9DST5_ACOCL</name>
<evidence type="ECO:0000256" key="10">
    <source>
        <dbReference type="PROSITE-ProRule" id="PRU10141"/>
    </source>
</evidence>
<evidence type="ECO:0000256" key="1">
    <source>
        <dbReference type="ARBA" id="ARBA00022527"/>
    </source>
</evidence>
<evidence type="ECO:0000256" key="7">
    <source>
        <dbReference type="ARBA" id="ARBA00022840"/>
    </source>
</evidence>
<dbReference type="Pfam" id="PF01657">
    <property type="entry name" value="Stress-antifung"/>
    <property type="match status" value="2"/>
</dbReference>
<dbReference type="EMBL" id="JAUJYO010000012">
    <property type="protein sequence ID" value="KAK1303082.1"/>
    <property type="molecule type" value="Genomic_DNA"/>
</dbReference>
<dbReference type="InterPro" id="IPR017441">
    <property type="entry name" value="Protein_kinase_ATP_BS"/>
</dbReference>
<dbReference type="InterPro" id="IPR000719">
    <property type="entry name" value="Prot_kinase_dom"/>
</dbReference>
<evidence type="ECO:0000256" key="2">
    <source>
        <dbReference type="ARBA" id="ARBA00022679"/>
    </source>
</evidence>
<feature type="binding site" evidence="10">
    <location>
        <position position="340"/>
    </location>
    <ligand>
        <name>ATP</name>
        <dbReference type="ChEBI" id="CHEBI:30616"/>
    </ligand>
</feature>
<evidence type="ECO:0000313" key="14">
    <source>
        <dbReference type="EMBL" id="KAK1303082.1"/>
    </source>
</evidence>
<dbReference type="InterPro" id="IPR011009">
    <property type="entry name" value="Kinase-like_dom_sf"/>
</dbReference>
<organism evidence="14 15">
    <name type="scientific">Acorus calamus</name>
    <name type="common">Sweet flag</name>
    <dbReference type="NCBI Taxonomy" id="4465"/>
    <lineage>
        <taxon>Eukaryota</taxon>
        <taxon>Viridiplantae</taxon>
        <taxon>Streptophyta</taxon>
        <taxon>Embryophyta</taxon>
        <taxon>Tracheophyta</taxon>
        <taxon>Spermatophyta</taxon>
        <taxon>Magnoliopsida</taxon>
        <taxon>Liliopsida</taxon>
        <taxon>Acoraceae</taxon>
        <taxon>Acorus</taxon>
    </lineage>
</organism>
<sequence>MGPFCGLALNVLLILIRSPSPTRSAEPESNFVELRCGTRQFPNNVTQAVIYFTANMETISNIVQSNRFGISSAGSGPDKTYGLAQCYNYLSQVECDLCFSKLRTVGPLCYPNIGGRVYLDGCFLRVDDYAFFKEALGPTDHAICGNTTRYGSAFVVSVGKAVAAAVSQAEVNDGYGEGRESSSAYAMASCLRTLDAGGCRECLSNASASARWCLPWSEGRVDNTGCFLRYSYTNFLSSSSKGSRTLKILAIACSVAIVGLGSAVGVLLWKHNSIIQKRTKGMNKVSMKMASALSKSSLNFKYSTLVKATSSFDAANKLGEGGFGTVYKGVLADGREVAVKRLFMNNRHRVMDFFNEINIISSVEHKNLVRLLGCSLGLDSLLAYEYLPNMSLDRFIFDDQKGKELDWEMRFKIIVGTARGLAYLHENPKARIIHRDIKASNVLLDSKLLAKIADFGLARSFSEDKSHISTAVVGTLGYMAPEYVAHGQLTEKADVYSFGVLLLEIISGKQNCKSITSLCSESLLTLAWKHFQSGTVEDLIDPNIYGGHDMKLQILRTVHIAFLCTQESPSLRPSMSRALMMLMRTTEEPLPTPTDPPFTDEDTMELREVEGDSHHLLYENESSFVATLSHSTFYPR</sequence>
<keyword evidence="6 14" id="KW-0418">Kinase</keyword>
<dbReference type="GO" id="GO:0005524">
    <property type="term" value="F:ATP binding"/>
    <property type="evidence" value="ECO:0007669"/>
    <property type="project" value="UniProtKB-UniRule"/>
</dbReference>
<evidence type="ECO:0000256" key="9">
    <source>
        <dbReference type="ARBA" id="ARBA00023180"/>
    </source>
</evidence>
<dbReference type="InterPro" id="IPR038408">
    <property type="entry name" value="GNK2_sf"/>
</dbReference>
<feature type="domain" description="Protein kinase" evidence="12">
    <location>
        <begin position="312"/>
        <end position="590"/>
    </location>
</feature>
<dbReference type="SMART" id="SM00220">
    <property type="entry name" value="S_TKc"/>
    <property type="match status" value="1"/>
</dbReference>
<gene>
    <name evidence="14" type="primary">CRK2</name>
    <name evidence="14" type="ORF">QJS10_CPB12g00145</name>
</gene>
<evidence type="ECO:0000256" key="3">
    <source>
        <dbReference type="ARBA" id="ARBA00022729"/>
    </source>
</evidence>
<dbReference type="AlphaFoldDB" id="A0AAV9DST5"/>
<keyword evidence="1" id="KW-0723">Serine/threonine-protein kinase</keyword>
<evidence type="ECO:0000259" key="12">
    <source>
        <dbReference type="PROSITE" id="PS50011"/>
    </source>
</evidence>
<reference evidence="14" key="2">
    <citation type="submission" date="2023-06" db="EMBL/GenBank/DDBJ databases">
        <authorList>
            <person name="Ma L."/>
            <person name="Liu K.-W."/>
            <person name="Li Z."/>
            <person name="Hsiao Y.-Y."/>
            <person name="Qi Y."/>
            <person name="Fu T."/>
            <person name="Tang G."/>
            <person name="Zhang D."/>
            <person name="Sun W.-H."/>
            <person name="Liu D.-K."/>
            <person name="Li Y."/>
            <person name="Chen G.-Z."/>
            <person name="Liu X.-D."/>
            <person name="Liao X.-Y."/>
            <person name="Jiang Y.-T."/>
            <person name="Yu X."/>
            <person name="Hao Y."/>
            <person name="Huang J."/>
            <person name="Zhao X.-W."/>
            <person name="Ke S."/>
            <person name="Chen Y.-Y."/>
            <person name="Wu W.-L."/>
            <person name="Hsu J.-L."/>
            <person name="Lin Y.-F."/>
            <person name="Huang M.-D."/>
            <person name="Li C.-Y."/>
            <person name="Huang L."/>
            <person name="Wang Z.-W."/>
            <person name="Zhao X."/>
            <person name="Zhong W.-Y."/>
            <person name="Peng D.-H."/>
            <person name="Ahmad S."/>
            <person name="Lan S."/>
            <person name="Zhang J.-S."/>
            <person name="Tsai W.-C."/>
            <person name="Van De Peer Y."/>
            <person name="Liu Z.-J."/>
        </authorList>
    </citation>
    <scope>NUCLEOTIDE SEQUENCE</scope>
    <source>
        <strain evidence="14">CP</strain>
        <tissue evidence="14">Leaves</tissue>
    </source>
</reference>